<accession>A0A0E9QT04</accession>
<organism evidence="1">
    <name type="scientific">Anguilla anguilla</name>
    <name type="common">European freshwater eel</name>
    <name type="synonym">Muraena anguilla</name>
    <dbReference type="NCBI Taxonomy" id="7936"/>
    <lineage>
        <taxon>Eukaryota</taxon>
        <taxon>Metazoa</taxon>
        <taxon>Chordata</taxon>
        <taxon>Craniata</taxon>
        <taxon>Vertebrata</taxon>
        <taxon>Euteleostomi</taxon>
        <taxon>Actinopterygii</taxon>
        <taxon>Neopterygii</taxon>
        <taxon>Teleostei</taxon>
        <taxon>Anguilliformes</taxon>
        <taxon>Anguillidae</taxon>
        <taxon>Anguilla</taxon>
    </lineage>
</organism>
<reference evidence="1" key="1">
    <citation type="submission" date="2014-11" db="EMBL/GenBank/DDBJ databases">
        <authorList>
            <person name="Amaro Gonzalez C."/>
        </authorList>
    </citation>
    <scope>NUCLEOTIDE SEQUENCE</scope>
</reference>
<evidence type="ECO:0000313" key="1">
    <source>
        <dbReference type="EMBL" id="JAH19577.1"/>
    </source>
</evidence>
<sequence length="53" mass="6178">MKTKKKNVIPTLSFSVCSCRRCRLQEPVHCRVNHGKAMLQLLQRYMGTDLSRD</sequence>
<name>A0A0E9QT04_ANGAN</name>
<dbReference type="PROSITE" id="PS51257">
    <property type="entry name" value="PROKAR_LIPOPROTEIN"/>
    <property type="match status" value="1"/>
</dbReference>
<dbReference type="EMBL" id="GBXM01089000">
    <property type="protein sequence ID" value="JAH19577.1"/>
    <property type="molecule type" value="Transcribed_RNA"/>
</dbReference>
<reference evidence="1" key="2">
    <citation type="journal article" date="2015" name="Fish Shellfish Immunol.">
        <title>Early steps in the European eel (Anguilla anguilla)-Vibrio vulnificus interaction in the gills: Role of the RtxA13 toxin.</title>
        <authorList>
            <person name="Callol A."/>
            <person name="Pajuelo D."/>
            <person name="Ebbesson L."/>
            <person name="Teles M."/>
            <person name="MacKenzie S."/>
            <person name="Amaro C."/>
        </authorList>
    </citation>
    <scope>NUCLEOTIDE SEQUENCE</scope>
</reference>
<proteinExistence type="predicted"/>
<dbReference type="AlphaFoldDB" id="A0A0E9QT04"/>
<protein>
    <submittedName>
        <fullName evidence="1">Uncharacterized protein</fullName>
    </submittedName>
</protein>